<dbReference type="GO" id="GO:0006457">
    <property type="term" value="P:protein folding"/>
    <property type="evidence" value="ECO:0007669"/>
    <property type="project" value="InterPro"/>
</dbReference>
<sequence>MEQPNEYSNEHEDRDGVQGTDPNHAGEGAGSSPNRSAEGQAAGDEPAAGDPSADDLIAEAEEVVASAGAALEQELEAARKESADWQDKYVRLHAEWDTYRRRMSEQREEEKLRANEKLVGELIPLLDDFERTIAYAETNGEAGLLEGVRAVSNKLFGALCKTGLEVIDPVGEAFDALSAQAVGTVEDATVPDETVAQVYQKGYRMGKKVLRSAMVTITSGGPKREKPETEE</sequence>
<dbReference type="Pfam" id="PF01025">
    <property type="entry name" value="GrpE"/>
    <property type="match status" value="1"/>
</dbReference>
<dbReference type="SUPFAM" id="SSF58014">
    <property type="entry name" value="Coiled-coil domain of nucleotide exchange factor GrpE"/>
    <property type="match status" value="1"/>
</dbReference>
<gene>
    <name evidence="3" type="primary">grpE</name>
    <name evidence="8" type="ORF">JI75_00945</name>
</gene>
<dbReference type="Gene3D" id="3.90.20.20">
    <property type="match status" value="1"/>
</dbReference>
<dbReference type="GO" id="GO:0051082">
    <property type="term" value="F:unfolded protein binding"/>
    <property type="evidence" value="ECO:0007669"/>
    <property type="project" value="TreeGrafter"/>
</dbReference>
<dbReference type="InterPro" id="IPR009012">
    <property type="entry name" value="GrpE_head"/>
</dbReference>
<accession>A0A0A8B8P2</accession>
<dbReference type="KEGG" id="cbac:JI75_00945"/>
<evidence type="ECO:0000256" key="2">
    <source>
        <dbReference type="ARBA" id="ARBA00023186"/>
    </source>
</evidence>
<dbReference type="HAMAP" id="MF_01151">
    <property type="entry name" value="GrpE"/>
    <property type="match status" value="1"/>
</dbReference>
<name>A0A0A8B8P2_9ACTN</name>
<dbReference type="Proteomes" id="UP000031121">
    <property type="component" value="Chromosome"/>
</dbReference>
<dbReference type="HOGENOM" id="CLU_057217_2_1_11"/>
<keyword evidence="2 3" id="KW-0143">Chaperone</keyword>
<protein>
    <recommendedName>
        <fullName evidence="3 4">Protein GrpE</fullName>
    </recommendedName>
    <alternativeName>
        <fullName evidence="3">HSP-70 cofactor</fullName>
    </alternativeName>
</protein>
<keyword evidence="9" id="KW-1185">Reference proteome</keyword>
<dbReference type="PROSITE" id="PS01071">
    <property type="entry name" value="GRPE"/>
    <property type="match status" value="1"/>
</dbReference>
<feature type="coiled-coil region" evidence="6">
    <location>
        <begin position="68"/>
        <end position="95"/>
    </location>
</feature>
<dbReference type="PRINTS" id="PR00773">
    <property type="entry name" value="GRPEPROTEIN"/>
</dbReference>
<evidence type="ECO:0000256" key="5">
    <source>
        <dbReference type="RuleBase" id="RU004478"/>
    </source>
</evidence>
<evidence type="ECO:0000256" key="4">
    <source>
        <dbReference type="RuleBase" id="RU000639"/>
    </source>
</evidence>
<feature type="region of interest" description="Disordered" evidence="7">
    <location>
        <begin position="1"/>
        <end position="61"/>
    </location>
</feature>
<dbReference type="GO" id="GO:0000774">
    <property type="term" value="F:adenyl-nucleotide exchange factor activity"/>
    <property type="evidence" value="ECO:0007669"/>
    <property type="project" value="InterPro"/>
</dbReference>
<comment type="function">
    <text evidence="3 4">Participates actively in the response to hyperosmotic and heat shock by preventing the aggregation of stress-denatured proteins, in association with DnaK and GrpE. It is the nucleotide exchange factor for DnaK and may function as a thermosensor. Unfolded proteins bind initially to DnaJ; upon interaction with the DnaJ-bound protein, DnaK hydrolyzes its bound ATP, resulting in the formation of a stable complex. GrpE releases ADP from DnaK; ATP binding to DnaK triggers the release of the substrate protein, thus completing the reaction cycle. Several rounds of ATP-dependent interactions between DnaJ, DnaK and GrpE are required for fully efficient folding.</text>
</comment>
<keyword evidence="3 4" id="KW-0346">Stress response</keyword>
<dbReference type="InterPro" id="IPR013805">
    <property type="entry name" value="GrpE_CC"/>
</dbReference>
<dbReference type="PANTHER" id="PTHR21237:SF23">
    <property type="entry name" value="GRPE PROTEIN HOMOLOG, MITOCHONDRIAL"/>
    <property type="match status" value="1"/>
</dbReference>
<evidence type="ECO:0000313" key="8">
    <source>
        <dbReference type="EMBL" id="AJC11472.1"/>
    </source>
</evidence>
<dbReference type="Gene3D" id="2.30.22.10">
    <property type="entry name" value="Head domain of nucleotide exchange factor GrpE"/>
    <property type="match status" value="1"/>
</dbReference>
<comment type="subunit">
    <text evidence="3">Homodimer.</text>
</comment>
<dbReference type="GO" id="GO:0005737">
    <property type="term" value="C:cytoplasm"/>
    <property type="evidence" value="ECO:0007669"/>
    <property type="project" value="UniProtKB-SubCell"/>
</dbReference>
<evidence type="ECO:0000256" key="3">
    <source>
        <dbReference type="HAMAP-Rule" id="MF_01151"/>
    </source>
</evidence>
<dbReference type="OrthoDB" id="5191115at2"/>
<dbReference type="SUPFAM" id="SSF51064">
    <property type="entry name" value="Head domain of nucleotide exchange factor GrpE"/>
    <property type="match status" value="1"/>
</dbReference>
<dbReference type="GO" id="GO:0042803">
    <property type="term" value="F:protein homodimerization activity"/>
    <property type="evidence" value="ECO:0007669"/>
    <property type="project" value="InterPro"/>
</dbReference>
<reference evidence="8 9" key="2">
    <citation type="journal article" date="2015" name="Genome Announc.">
        <title>Complete Genome Sequence of Coriobacteriaceae Strain 68-1-3, a Novel Mucus-Degrading Isolate from the Swine Intestinal Tract.</title>
        <authorList>
            <person name="Looft T."/>
            <person name="Bayles D.O."/>
            <person name="Alt D.P."/>
            <person name="Stanton T.B."/>
        </authorList>
    </citation>
    <scope>NUCLEOTIDE SEQUENCE [LARGE SCALE GENOMIC DNA]</scope>
    <source>
        <strain evidence="8 9">68-1-3</strain>
    </source>
</reference>
<dbReference type="PANTHER" id="PTHR21237">
    <property type="entry name" value="GRPE PROTEIN"/>
    <property type="match status" value="1"/>
</dbReference>
<proteinExistence type="inferred from homology"/>
<organism evidence="8 9">
    <name type="scientific">Berryella intestinalis</name>
    <dbReference type="NCBI Taxonomy" id="1531429"/>
    <lineage>
        <taxon>Bacteria</taxon>
        <taxon>Bacillati</taxon>
        <taxon>Actinomycetota</taxon>
        <taxon>Coriobacteriia</taxon>
        <taxon>Eggerthellales</taxon>
        <taxon>Eggerthellaceae</taxon>
        <taxon>Berryella</taxon>
    </lineage>
</organism>
<dbReference type="AlphaFoldDB" id="A0A0A8B8P2"/>
<dbReference type="EMBL" id="CP009302">
    <property type="protein sequence ID" value="AJC11472.1"/>
    <property type="molecule type" value="Genomic_DNA"/>
</dbReference>
<comment type="similarity">
    <text evidence="1 3 5">Belongs to the GrpE family.</text>
</comment>
<feature type="compositionally biased region" description="Acidic residues" evidence="7">
    <location>
        <begin position="52"/>
        <end position="61"/>
    </location>
</feature>
<comment type="subcellular location">
    <subcellularLocation>
        <location evidence="3">Cytoplasm</location>
    </subcellularLocation>
</comment>
<dbReference type="RefSeq" id="WP_039688040.1">
    <property type="nucleotide sequence ID" value="NZ_CP009302.1"/>
</dbReference>
<reference evidence="9" key="1">
    <citation type="submission" date="2014-08" db="EMBL/GenBank/DDBJ databases">
        <title>Coriobacteriaceae sp. complete genome.</title>
        <authorList>
            <person name="Looft T."/>
            <person name="Bayles D.O."/>
            <person name="Stanton T.B."/>
        </authorList>
    </citation>
    <scope>NUCLEOTIDE SEQUENCE [LARGE SCALE GENOMIC DNA]</scope>
    <source>
        <strain evidence="9">68-1-3</strain>
    </source>
</reference>
<dbReference type="GO" id="GO:0051087">
    <property type="term" value="F:protein-folding chaperone binding"/>
    <property type="evidence" value="ECO:0007669"/>
    <property type="project" value="InterPro"/>
</dbReference>
<dbReference type="CDD" id="cd00446">
    <property type="entry name" value="GrpE"/>
    <property type="match status" value="1"/>
</dbReference>
<evidence type="ECO:0000256" key="6">
    <source>
        <dbReference type="SAM" id="Coils"/>
    </source>
</evidence>
<evidence type="ECO:0000256" key="7">
    <source>
        <dbReference type="SAM" id="MobiDB-lite"/>
    </source>
</evidence>
<keyword evidence="6" id="KW-0175">Coiled coil</keyword>
<dbReference type="STRING" id="1531429.JI75_00945"/>
<dbReference type="InterPro" id="IPR000740">
    <property type="entry name" value="GrpE"/>
</dbReference>
<evidence type="ECO:0000313" key="9">
    <source>
        <dbReference type="Proteomes" id="UP000031121"/>
    </source>
</evidence>
<keyword evidence="3" id="KW-0963">Cytoplasm</keyword>
<evidence type="ECO:0000256" key="1">
    <source>
        <dbReference type="ARBA" id="ARBA00009054"/>
    </source>
</evidence>